<evidence type="ECO:0000256" key="7">
    <source>
        <dbReference type="SAM" id="Phobius"/>
    </source>
</evidence>
<comment type="subcellular location">
    <subcellularLocation>
        <location evidence="1">Membrane</location>
        <topology evidence="1">Multi-pass membrane protein</topology>
    </subcellularLocation>
</comment>
<feature type="transmembrane region" description="Helical" evidence="7">
    <location>
        <begin position="162"/>
        <end position="187"/>
    </location>
</feature>
<keyword evidence="5 7" id="KW-0472">Membrane</keyword>
<evidence type="ECO:0000256" key="4">
    <source>
        <dbReference type="ARBA" id="ARBA00022989"/>
    </source>
</evidence>
<evidence type="ECO:0000256" key="2">
    <source>
        <dbReference type="ARBA" id="ARBA00009824"/>
    </source>
</evidence>
<accession>A0ABQ9FUV4</accession>
<dbReference type="InterPro" id="IPR007941">
    <property type="entry name" value="DUF726"/>
</dbReference>
<reference evidence="8 9" key="1">
    <citation type="submission" date="2022-12" db="EMBL/GenBank/DDBJ databases">
        <title>Chromosome-level genome of Tegillarca granosa.</title>
        <authorList>
            <person name="Kim J."/>
        </authorList>
    </citation>
    <scope>NUCLEOTIDE SEQUENCE [LARGE SCALE GENOMIC DNA]</scope>
    <source>
        <strain evidence="8">Teg-2019</strain>
        <tissue evidence="8">Adductor muscle</tissue>
    </source>
</reference>
<sequence length="550" mass="60077">MTDKPPDIDKKQNLYDSQSQGTVTKNVLSSKLSDVGSYSYSALCALSLYHLFEDDWHSSVEAIMCGQGLDDPKPFVDAVLQEECLDKSGLPLVTDMLTLALAKGCYDSRMRVLIKYLAWQLRVSWEHLEEIETTMAETLEAHQYSMSENERKTEKIKKRQRLTGGLAAPLVAAGAGAIIGGAGAAALGTTAGVAIIGSLFGVAGAGLAVWGGGSLRTQTIGKQLHITIAVTGWLTSDMQDFKVPWRSLSESEEQYCVRWESKYLIQLGKAFDYILSGVMSVATQEALKYTVLSGIMAAIAWPSVLMSAAGVIDNPWSVCIQRSTATGKALAEVLLAREQGNRPVTLIGFSLGARVIFSCLEELAKRKGSEGIVEDVILLGAPVTGNPKEWKPLTRVVAGRIINGYCRGDWLLKFLYRTASVQFTTIAGLSPVKWDNRRMHNIDLSDVVTGHMDYMKQIDTIMKVVGVKTKDDVSIRDNSKTVKNKVSKDSSAYSLAGNFKEEHVSENLGAISLNNENQSDFPQDHSQKLDDEKNCKKTLPETSSADFNVV</sequence>
<dbReference type="Proteomes" id="UP001217089">
    <property type="component" value="Unassembled WGS sequence"/>
</dbReference>
<gene>
    <name evidence="8" type="ORF">KUTeg_002607</name>
</gene>
<feature type="region of interest" description="Disordered" evidence="6">
    <location>
        <begin position="514"/>
        <end position="550"/>
    </location>
</feature>
<dbReference type="Gene3D" id="3.40.50.1820">
    <property type="entry name" value="alpha/beta hydrolase"/>
    <property type="match status" value="1"/>
</dbReference>
<dbReference type="SUPFAM" id="SSF53474">
    <property type="entry name" value="alpha/beta-Hydrolases"/>
    <property type="match status" value="1"/>
</dbReference>
<protein>
    <recommendedName>
        <fullName evidence="10">Transmembrane and coiled-coil domain-containing protein 4</fullName>
    </recommendedName>
</protein>
<keyword evidence="9" id="KW-1185">Reference proteome</keyword>
<feature type="compositionally biased region" description="Basic and acidic residues" evidence="6">
    <location>
        <begin position="522"/>
        <end position="539"/>
    </location>
</feature>
<evidence type="ECO:0000256" key="6">
    <source>
        <dbReference type="SAM" id="MobiDB-lite"/>
    </source>
</evidence>
<feature type="compositionally biased region" description="Polar residues" evidence="6">
    <location>
        <begin position="540"/>
        <end position="550"/>
    </location>
</feature>
<proteinExistence type="inferred from homology"/>
<name>A0ABQ9FUV4_TEGGR</name>
<keyword evidence="3 7" id="KW-0812">Transmembrane</keyword>
<evidence type="ECO:0000256" key="1">
    <source>
        <dbReference type="ARBA" id="ARBA00004141"/>
    </source>
</evidence>
<feature type="non-terminal residue" evidence="8">
    <location>
        <position position="550"/>
    </location>
</feature>
<evidence type="ECO:0000256" key="3">
    <source>
        <dbReference type="ARBA" id="ARBA00022692"/>
    </source>
</evidence>
<evidence type="ECO:0000313" key="9">
    <source>
        <dbReference type="Proteomes" id="UP001217089"/>
    </source>
</evidence>
<dbReference type="Pfam" id="PF05277">
    <property type="entry name" value="DUF726"/>
    <property type="match status" value="1"/>
</dbReference>
<evidence type="ECO:0000313" key="8">
    <source>
        <dbReference type="EMBL" id="KAJ8321020.1"/>
    </source>
</evidence>
<evidence type="ECO:0008006" key="10">
    <source>
        <dbReference type="Google" id="ProtNLM"/>
    </source>
</evidence>
<comment type="similarity">
    <text evidence="2">Belongs to the TMCO4 family.</text>
</comment>
<feature type="transmembrane region" description="Helical" evidence="7">
    <location>
        <begin position="193"/>
        <end position="213"/>
    </location>
</feature>
<dbReference type="EMBL" id="JARBDR010000141">
    <property type="protein sequence ID" value="KAJ8321020.1"/>
    <property type="molecule type" value="Genomic_DNA"/>
</dbReference>
<dbReference type="InterPro" id="IPR029058">
    <property type="entry name" value="AB_hydrolase_fold"/>
</dbReference>
<dbReference type="PANTHER" id="PTHR17920">
    <property type="entry name" value="TRANSMEMBRANE AND COILED-COIL DOMAIN-CONTAINING PROTEIN 4 TMCO4"/>
    <property type="match status" value="1"/>
</dbReference>
<comment type="caution">
    <text evidence="8">The sequence shown here is derived from an EMBL/GenBank/DDBJ whole genome shotgun (WGS) entry which is preliminary data.</text>
</comment>
<feature type="transmembrane region" description="Helical" evidence="7">
    <location>
        <begin position="289"/>
        <end position="312"/>
    </location>
</feature>
<organism evidence="8 9">
    <name type="scientific">Tegillarca granosa</name>
    <name type="common">Malaysian cockle</name>
    <name type="synonym">Anadara granosa</name>
    <dbReference type="NCBI Taxonomy" id="220873"/>
    <lineage>
        <taxon>Eukaryota</taxon>
        <taxon>Metazoa</taxon>
        <taxon>Spiralia</taxon>
        <taxon>Lophotrochozoa</taxon>
        <taxon>Mollusca</taxon>
        <taxon>Bivalvia</taxon>
        <taxon>Autobranchia</taxon>
        <taxon>Pteriomorphia</taxon>
        <taxon>Arcoida</taxon>
        <taxon>Arcoidea</taxon>
        <taxon>Arcidae</taxon>
        <taxon>Tegillarca</taxon>
    </lineage>
</organism>
<evidence type="ECO:0000256" key="5">
    <source>
        <dbReference type="ARBA" id="ARBA00023136"/>
    </source>
</evidence>
<dbReference type="PANTHER" id="PTHR17920:SF3">
    <property type="entry name" value="TRANSMEMBRANE AND COILED-COIL DOMAIN-CONTAINING PROTEIN 4"/>
    <property type="match status" value="1"/>
</dbReference>
<keyword evidence="4 7" id="KW-1133">Transmembrane helix</keyword>